<accession>A0A1D9LL80</accession>
<dbReference type="Proteomes" id="UP000178776">
    <property type="component" value="Chromosome"/>
</dbReference>
<dbReference type="EMBL" id="CP017707">
    <property type="protein sequence ID" value="AOZ51943.1"/>
    <property type="molecule type" value="Genomic_DNA"/>
</dbReference>
<sequence length="213" mass="23869">MNPREATLDAYLKLIARLGADDGVVAARREMLGRLLARLAGAKRTSGDYHAHVGGFVADCGQSERVLAITCAREFYYFWLDDMKKMVEMTARAGFSIHNPDFPWHGDFNALLGAMRESGFSRFPPSLGLYLGKSFEDGAGEADILQREHLLKALLFLLDPHPPTSSHYRMAVDALLQHLADAAARQQLLALVREYFGYWQSFPFSHHRKSGAR</sequence>
<dbReference type="RefSeq" id="WP_070980953.1">
    <property type="nucleotide sequence ID" value="NZ_CP017707.1"/>
</dbReference>
<name>A0A1D9LL80_9NEIS</name>
<evidence type="ECO:0000313" key="2">
    <source>
        <dbReference type="Proteomes" id="UP000178776"/>
    </source>
</evidence>
<dbReference type="STRING" id="1108595.BKX93_19370"/>
<proteinExistence type="predicted"/>
<reference evidence="1 2" key="1">
    <citation type="submission" date="2016-10" db="EMBL/GenBank/DDBJ databases">
        <title>Chromobacterium muskegensis sp. nov., an insecticidal bacterium isolated from Sphagnum bogs.</title>
        <authorList>
            <person name="Sparks M.E."/>
            <person name="Blackburn M.B."/>
            <person name="Gundersen-Rindal D.E."/>
            <person name="Mitchell A."/>
            <person name="Farrar R."/>
            <person name="Kuhar D."/>
        </authorList>
    </citation>
    <scope>NUCLEOTIDE SEQUENCE [LARGE SCALE GENOMIC DNA]</scope>
    <source>
        <strain evidence="1 2">21-1</strain>
    </source>
</reference>
<gene>
    <name evidence="1" type="ORF">BKX93_19370</name>
</gene>
<dbReference type="KEGG" id="cvc:BKX93_19370"/>
<organism evidence="1 2">
    <name type="scientific">Chromobacterium vaccinii</name>
    <dbReference type="NCBI Taxonomy" id="1108595"/>
    <lineage>
        <taxon>Bacteria</taxon>
        <taxon>Pseudomonadati</taxon>
        <taxon>Pseudomonadota</taxon>
        <taxon>Betaproteobacteria</taxon>
        <taxon>Neisseriales</taxon>
        <taxon>Chromobacteriaceae</taxon>
        <taxon>Chromobacterium</taxon>
    </lineage>
</organism>
<dbReference type="GeneID" id="68843364"/>
<evidence type="ECO:0000313" key="1">
    <source>
        <dbReference type="EMBL" id="AOZ51943.1"/>
    </source>
</evidence>
<dbReference type="AlphaFoldDB" id="A0A1D9LL80"/>
<protein>
    <submittedName>
        <fullName evidence="1">Uncharacterized protein</fullName>
    </submittedName>
</protein>